<dbReference type="EMBL" id="BAAANL010000010">
    <property type="protein sequence ID" value="GAA1874758.1"/>
    <property type="molecule type" value="Genomic_DNA"/>
</dbReference>
<keyword evidence="1" id="KW-0472">Membrane</keyword>
<reference evidence="2 3" key="1">
    <citation type="journal article" date="2019" name="Int. J. Syst. Evol. Microbiol.">
        <title>The Global Catalogue of Microorganisms (GCM) 10K type strain sequencing project: providing services to taxonomists for standard genome sequencing and annotation.</title>
        <authorList>
            <consortium name="The Broad Institute Genomics Platform"/>
            <consortium name="The Broad Institute Genome Sequencing Center for Infectious Disease"/>
            <person name="Wu L."/>
            <person name="Ma J."/>
        </authorList>
    </citation>
    <scope>NUCLEOTIDE SEQUENCE [LARGE SCALE GENOMIC DNA]</scope>
    <source>
        <strain evidence="2 3">JCM 14326</strain>
    </source>
</reference>
<name>A0ABN2NLQ0_9MICO</name>
<dbReference type="Proteomes" id="UP001501094">
    <property type="component" value="Unassembled WGS sequence"/>
</dbReference>
<evidence type="ECO:0000256" key="1">
    <source>
        <dbReference type="SAM" id="Phobius"/>
    </source>
</evidence>
<proteinExistence type="predicted"/>
<accession>A0ABN2NLQ0</accession>
<keyword evidence="3" id="KW-1185">Reference proteome</keyword>
<keyword evidence="1" id="KW-1133">Transmembrane helix</keyword>
<feature type="transmembrane region" description="Helical" evidence="1">
    <location>
        <begin position="172"/>
        <end position="189"/>
    </location>
</feature>
<sequence>MRGVFKELQRFAGRARGWWVAGLLLVAVVVLLGVMVLDDDGRTLAERVADGGFASGALAFVMPAAIAGIVLVAGASGELRAMLAVEPRREVVYRTKVSAAALVVVPAVAAAYLLYAGGAWGVHAAAGMPADGAGPDTAGLAAELAWTGLRVLALAAAAGALGGALGTMIGRWPVATLVLCIALATIERVCRGLDAPEWSLTMNARAWLAGPHAVALTPGGAGPWWMGGLVVLGVVAVAVVVGSLVFRRRELR</sequence>
<evidence type="ECO:0000313" key="3">
    <source>
        <dbReference type="Proteomes" id="UP001501094"/>
    </source>
</evidence>
<feature type="transmembrane region" description="Helical" evidence="1">
    <location>
        <begin position="144"/>
        <end position="165"/>
    </location>
</feature>
<evidence type="ECO:0000313" key="2">
    <source>
        <dbReference type="EMBL" id="GAA1874758.1"/>
    </source>
</evidence>
<dbReference type="RefSeq" id="WP_344106085.1">
    <property type="nucleotide sequence ID" value="NZ_BAAANL010000010.1"/>
</dbReference>
<protein>
    <recommendedName>
        <fullName evidence="4">ABC-2 family transporter protein</fullName>
    </recommendedName>
</protein>
<organism evidence="2 3">
    <name type="scientific">Myceligenerans crystallogenes</name>
    <dbReference type="NCBI Taxonomy" id="316335"/>
    <lineage>
        <taxon>Bacteria</taxon>
        <taxon>Bacillati</taxon>
        <taxon>Actinomycetota</taxon>
        <taxon>Actinomycetes</taxon>
        <taxon>Micrococcales</taxon>
        <taxon>Promicromonosporaceae</taxon>
        <taxon>Myceligenerans</taxon>
    </lineage>
</organism>
<feature type="transmembrane region" description="Helical" evidence="1">
    <location>
        <begin position="224"/>
        <end position="246"/>
    </location>
</feature>
<comment type="caution">
    <text evidence="2">The sequence shown here is derived from an EMBL/GenBank/DDBJ whole genome shotgun (WGS) entry which is preliminary data.</text>
</comment>
<evidence type="ECO:0008006" key="4">
    <source>
        <dbReference type="Google" id="ProtNLM"/>
    </source>
</evidence>
<gene>
    <name evidence="2" type="ORF">GCM10009751_37960</name>
</gene>
<feature type="transmembrane region" description="Helical" evidence="1">
    <location>
        <begin position="97"/>
        <end position="115"/>
    </location>
</feature>
<feature type="transmembrane region" description="Helical" evidence="1">
    <location>
        <begin position="57"/>
        <end position="76"/>
    </location>
</feature>
<feature type="transmembrane region" description="Helical" evidence="1">
    <location>
        <begin position="18"/>
        <end position="37"/>
    </location>
</feature>
<keyword evidence="1" id="KW-0812">Transmembrane</keyword>